<dbReference type="PANTHER" id="PTHR48090:SF7">
    <property type="entry name" value="RFBJ PROTEIN"/>
    <property type="match status" value="1"/>
</dbReference>
<dbReference type="Proteomes" id="UP000266426">
    <property type="component" value="Unassembled WGS sequence"/>
</dbReference>
<evidence type="ECO:0000313" key="3">
    <source>
        <dbReference type="EMBL" id="RJP60317.1"/>
    </source>
</evidence>
<gene>
    <name evidence="3" type="ORF">C4541_04535</name>
</gene>
<dbReference type="Gene3D" id="3.90.550.10">
    <property type="entry name" value="Spore Coat Polysaccharide Biosynthesis Protein SpsA, Chain A"/>
    <property type="match status" value="1"/>
</dbReference>
<dbReference type="Pfam" id="PF00535">
    <property type="entry name" value="Glycos_transf_2"/>
    <property type="match status" value="1"/>
</dbReference>
<organism evidence="3 4">
    <name type="scientific">Candidatus Auribacter fodinae</name>
    <dbReference type="NCBI Taxonomy" id="2093366"/>
    <lineage>
        <taxon>Bacteria</taxon>
        <taxon>Pseudomonadati</taxon>
        <taxon>Candidatus Auribacterota</taxon>
        <taxon>Candidatus Auribacteria</taxon>
        <taxon>Candidatus Auribacterales</taxon>
        <taxon>Candidatus Auribacteraceae</taxon>
        <taxon>Candidatus Auribacter</taxon>
    </lineage>
</organism>
<name>A0A3A4RC28_9BACT</name>
<keyword evidence="1" id="KW-0472">Membrane</keyword>
<evidence type="ECO:0000313" key="4">
    <source>
        <dbReference type="Proteomes" id="UP000266426"/>
    </source>
</evidence>
<feature type="transmembrane region" description="Helical" evidence="1">
    <location>
        <begin position="234"/>
        <end position="259"/>
    </location>
</feature>
<sequence length="322" mass="35732">MKLIIQIPCYNEEQTLPQVIADLPKSIQGIDSIELLVIDDGSMDNTSATASQLGVDHIIRFKTNQGLARVFKAGIDACVKLGADIIVNTDADNQYCAADIPKLVEPIVKKEADMVIGTRPIDTIKEFSWMKKKLQKLGSAVIRFISNTNVPDATSGFRAFSREAALRINIFSTYTYTLESIIQAGENRLKMAYVPVKVNIQTRQSRLLKSIPHYLANSITTIVRIAITYRPLKYFFWIGSVTLSGGLALAVRFLIFYFMGEGSGHIQSLILSSILFSLGFQLIMFGLLADVVASNRKLGEDIQYRIKKIELGQAGNTEEISQ</sequence>
<dbReference type="GO" id="GO:0016740">
    <property type="term" value="F:transferase activity"/>
    <property type="evidence" value="ECO:0007669"/>
    <property type="project" value="UniProtKB-KW"/>
</dbReference>
<proteinExistence type="predicted"/>
<comment type="caution">
    <text evidence="3">The sequence shown here is derived from an EMBL/GenBank/DDBJ whole genome shotgun (WGS) entry which is preliminary data.</text>
</comment>
<dbReference type="InterPro" id="IPR029044">
    <property type="entry name" value="Nucleotide-diphossugar_trans"/>
</dbReference>
<accession>A0A3A4RC28</accession>
<dbReference type="InterPro" id="IPR001173">
    <property type="entry name" value="Glyco_trans_2-like"/>
</dbReference>
<dbReference type="SUPFAM" id="SSF53448">
    <property type="entry name" value="Nucleotide-diphospho-sugar transferases"/>
    <property type="match status" value="1"/>
</dbReference>
<dbReference type="InterPro" id="IPR050256">
    <property type="entry name" value="Glycosyltransferase_2"/>
</dbReference>
<feature type="domain" description="Glycosyltransferase 2-like" evidence="2">
    <location>
        <begin position="7"/>
        <end position="165"/>
    </location>
</feature>
<keyword evidence="3" id="KW-0808">Transferase</keyword>
<dbReference type="CDD" id="cd04179">
    <property type="entry name" value="DPM_DPG-synthase_like"/>
    <property type="match status" value="1"/>
</dbReference>
<keyword evidence="1" id="KW-0812">Transmembrane</keyword>
<feature type="transmembrane region" description="Helical" evidence="1">
    <location>
        <begin position="265"/>
        <end position="288"/>
    </location>
</feature>
<keyword evidence="1" id="KW-1133">Transmembrane helix</keyword>
<protein>
    <submittedName>
        <fullName evidence="3">Glycosyltransferase</fullName>
    </submittedName>
</protein>
<evidence type="ECO:0000256" key="1">
    <source>
        <dbReference type="SAM" id="Phobius"/>
    </source>
</evidence>
<reference evidence="3 4" key="1">
    <citation type="journal article" date="2017" name="ISME J.">
        <title>Energy and carbon metabolisms in a deep terrestrial subsurface fluid microbial community.</title>
        <authorList>
            <person name="Momper L."/>
            <person name="Jungbluth S.P."/>
            <person name="Lee M.D."/>
            <person name="Amend J.P."/>
        </authorList>
    </citation>
    <scope>NUCLEOTIDE SEQUENCE [LARGE SCALE GENOMIC DNA]</scope>
    <source>
        <strain evidence="3">SURF_26</strain>
    </source>
</reference>
<dbReference type="PANTHER" id="PTHR48090">
    <property type="entry name" value="UNDECAPRENYL-PHOSPHATE 4-DEOXY-4-FORMAMIDO-L-ARABINOSE TRANSFERASE-RELATED"/>
    <property type="match status" value="1"/>
</dbReference>
<dbReference type="AlphaFoldDB" id="A0A3A4RC28"/>
<evidence type="ECO:0000259" key="2">
    <source>
        <dbReference type="Pfam" id="PF00535"/>
    </source>
</evidence>
<dbReference type="EMBL" id="QZJZ01000031">
    <property type="protein sequence ID" value="RJP60317.1"/>
    <property type="molecule type" value="Genomic_DNA"/>
</dbReference>